<accession>K9WG37</accession>
<dbReference type="PANTHER" id="PTHR35400">
    <property type="entry name" value="SLR1083 PROTEIN"/>
    <property type="match status" value="1"/>
</dbReference>
<evidence type="ECO:0000313" key="2">
    <source>
        <dbReference type="EMBL" id="AFZ19153.1"/>
    </source>
</evidence>
<keyword evidence="3" id="KW-1185">Reference proteome</keyword>
<dbReference type="HOGENOM" id="CLU_112364_0_0_3"/>
<dbReference type="CDD" id="cd06260">
    <property type="entry name" value="DUF820-like"/>
    <property type="match status" value="1"/>
</dbReference>
<dbReference type="InterPro" id="IPR012296">
    <property type="entry name" value="Nuclease_put_TT1808"/>
</dbReference>
<dbReference type="eggNOG" id="COG4636">
    <property type="taxonomic scope" value="Bacteria"/>
</dbReference>
<gene>
    <name evidence="2" type="ORF">Mic7113_3424</name>
</gene>
<dbReference type="SUPFAM" id="SSF52980">
    <property type="entry name" value="Restriction endonuclease-like"/>
    <property type="match status" value="1"/>
</dbReference>
<evidence type="ECO:0000313" key="3">
    <source>
        <dbReference type="Proteomes" id="UP000010471"/>
    </source>
</evidence>
<dbReference type="Gene3D" id="3.90.1570.10">
    <property type="entry name" value="tt1808, chain A"/>
    <property type="match status" value="1"/>
</dbReference>
<dbReference type="RefSeq" id="WP_015183295.1">
    <property type="nucleotide sequence ID" value="NC_019738.1"/>
</dbReference>
<reference evidence="2 3" key="1">
    <citation type="submission" date="2012-06" db="EMBL/GenBank/DDBJ databases">
        <title>Finished chromosome of genome of Microcoleus sp. PCC 7113.</title>
        <authorList>
            <consortium name="US DOE Joint Genome Institute"/>
            <person name="Gugger M."/>
            <person name="Coursin T."/>
            <person name="Rippka R."/>
            <person name="Tandeau De Marsac N."/>
            <person name="Huntemann M."/>
            <person name="Wei C.-L."/>
            <person name="Han J."/>
            <person name="Detter J.C."/>
            <person name="Han C."/>
            <person name="Tapia R."/>
            <person name="Chen A."/>
            <person name="Kyrpides N."/>
            <person name="Mavromatis K."/>
            <person name="Markowitz V."/>
            <person name="Szeto E."/>
            <person name="Ivanova N."/>
            <person name="Pagani I."/>
            <person name="Pati A."/>
            <person name="Goodwin L."/>
            <person name="Nordberg H.P."/>
            <person name="Cantor M.N."/>
            <person name="Hua S.X."/>
            <person name="Woyke T."/>
            <person name="Kerfeld C.A."/>
        </authorList>
    </citation>
    <scope>NUCLEOTIDE SEQUENCE [LARGE SCALE GENOMIC DNA]</scope>
    <source>
        <strain evidence="2 3">PCC 7113</strain>
    </source>
</reference>
<dbReference type="AlphaFoldDB" id="K9WG37"/>
<dbReference type="PANTHER" id="PTHR35400:SF1">
    <property type="entry name" value="SLR1083 PROTEIN"/>
    <property type="match status" value="1"/>
</dbReference>
<organism evidence="2 3">
    <name type="scientific">Allocoleopsis franciscana PCC 7113</name>
    <dbReference type="NCBI Taxonomy" id="1173027"/>
    <lineage>
        <taxon>Bacteria</taxon>
        <taxon>Bacillati</taxon>
        <taxon>Cyanobacteriota</taxon>
        <taxon>Cyanophyceae</taxon>
        <taxon>Coleofasciculales</taxon>
        <taxon>Coleofasciculaceae</taxon>
        <taxon>Allocoleopsis</taxon>
        <taxon>Allocoleopsis franciscana</taxon>
    </lineage>
</organism>
<name>K9WG37_9CYAN</name>
<dbReference type="InterPro" id="IPR008538">
    <property type="entry name" value="Uma2"/>
</dbReference>
<evidence type="ECO:0000259" key="1">
    <source>
        <dbReference type="Pfam" id="PF05685"/>
    </source>
</evidence>
<dbReference type="EMBL" id="CP003630">
    <property type="protein sequence ID" value="AFZ19153.1"/>
    <property type="molecule type" value="Genomic_DNA"/>
</dbReference>
<protein>
    <recommendedName>
        <fullName evidence="1">Putative restriction endonuclease domain-containing protein</fullName>
    </recommendedName>
</protein>
<feature type="domain" description="Putative restriction endonuclease" evidence="1">
    <location>
        <begin position="27"/>
        <end position="178"/>
    </location>
</feature>
<dbReference type="InterPro" id="IPR011335">
    <property type="entry name" value="Restrct_endonuc-II-like"/>
</dbReference>
<dbReference type="KEGG" id="mic:Mic7113_3424"/>
<proteinExistence type="predicted"/>
<dbReference type="STRING" id="1173027.Mic7113_3424"/>
<dbReference type="PATRIC" id="fig|1173027.3.peg.3769"/>
<dbReference type="Proteomes" id="UP000010471">
    <property type="component" value="Chromosome"/>
</dbReference>
<dbReference type="Pfam" id="PF05685">
    <property type="entry name" value="Uma2"/>
    <property type="match status" value="1"/>
</dbReference>
<sequence>MMISSDGHRGTALVNSLATDTWVKASWEEFIALAGDPAYLDGRFYYHQGLLRIEMSPLGPRHGRQNSIISKAVSLFATIKNVRIVEFANTSFRKAGIGEFQPDLAFYIGSGLRVPPQTDAPIDLEEYDPPTLVVELGSISVSDDLGRKRLLYEQSGVEEYWVNDLNVEEVIAFAIADGRSGRVSKSLVLPELAIALVEEAIKRSHLEDDTKINLWLLKTFSQG</sequence>